<dbReference type="FunFam" id="2.130.10.10:FF:000176">
    <property type="entry name" value="Intraflagellar transport protein 122 homolog"/>
    <property type="match status" value="1"/>
</dbReference>
<proteinExistence type="predicted"/>
<comment type="subcellular location">
    <subcellularLocation>
        <location evidence="1">Cell projection</location>
        <location evidence="1">Cilium</location>
    </subcellularLocation>
</comment>
<feature type="compositionally biased region" description="Polar residues" evidence="7">
    <location>
        <begin position="210"/>
        <end position="221"/>
    </location>
</feature>
<sequence>MFDRNGRSNNTQFKPSLVNSSTRTPTICVLQILVAVTSCFVFAVNTSIYYSKASTLGVSDLLQFLDEATGLGRKTDLLIKSSSFRWPARQFLSGISLITKWCSAHYTLCLLTLLVSQFFVIFISGRKWFSKSGFMCIFWLGLILFSGRQSEQWLLCNMLLSGVSCAISLYLLLKLTVGDKMFGQRRKKKRKAKESKFEVEEKEEKPLDVQQANKDGEQINSKKLKLPEELDELEFAEEKLNLDENIMSSLSLGPGCLNNASKFNNNGSWFRKDLNDSFDANNERSSSFSGTNSLIWPAKFHADGVPVRARNKANDSTSGSKTQEHFGEFSDDEGNLFQAETYKIYDAQNGSMVDMLKGHKSAVYCVDYAADGKNMGSIEVYDTADGTLIQPLKGHKDAVFCVAYAKDGKRFASGGADKCVIIWTNKLEGILKYTHNDAIQCLSYNPVSHQLASCTANDFGLWSAEQKSVSKNKVSSRITCCSWTNDGQYLALGLYNGTVSIRSKSGEEKVKIDRPTNQPVWTISWNPSKDEPYDVLAVGDWNQTLSFYQLSGKQIGKDRHLGYDPCSLAFFSQGEYLVIGGSNKECSLYTKEGVRLGSIGEQQSWLWSCRVRPGQNFVVTGCQDGTIAYYQLVFSTVHGLYQDRYAYRDNMTDVIVQHLTTENKVRIKCRDLVKKIAIYRSRLAMQLPDRIIVYELSGDDPTDMRYRVKEKIEEKFDCNLLVVCAKNIILCQ</sequence>
<keyword evidence="3" id="KW-0853">WD repeat</keyword>
<keyword evidence="8" id="KW-1133">Transmembrane helix</keyword>
<dbReference type="GO" id="GO:1905515">
    <property type="term" value="P:non-motile cilium assembly"/>
    <property type="evidence" value="ECO:0007669"/>
    <property type="project" value="TreeGrafter"/>
</dbReference>
<protein>
    <recommendedName>
        <fullName evidence="2">Intraflagellar transport protein 122 homolog</fullName>
    </recommendedName>
</protein>
<dbReference type="GO" id="GO:0061512">
    <property type="term" value="P:protein localization to cilium"/>
    <property type="evidence" value="ECO:0007669"/>
    <property type="project" value="TreeGrafter"/>
</dbReference>
<keyword evidence="8" id="KW-0472">Membrane</keyword>
<dbReference type="GO" id="GO:0035721">
    <property type="term" value="P:intraciliary retrograde transport"/>
    <property type="evidence" value="ECO:0007669"/>
    <property type="project" value="TreeGrafter"/>
</dbReference>
<dbReference type="AlphaFoldDB" id="A0A6S7HAN3"/>
<feature type="domain" description="IFT122 first beta-propeller" evidence="10">
    <location>
        <begin position="530"/>
        <end position="633"/>
    </location>
</feature>
<evidence type="ECO:0000313" key="12">
    <source>
        <dbReference type="Proteomes" id="UP001152795"/>
    </source>
</evidence>
<evidence type="ECO:0000256" key="1">
    <source>
        <dbReference type="ARBA" id="ARBA00004138"/>
    </source>
</evidence>
<dbReference type="Pfam" id="PF00400">
    <property type="entry name" value="WD40"/>
    <property type="match status" value="1"/>
</dbReference>
<dbReference type="Pfam" id="PF23377">
    <property type="entry name" value="Beta-prop_IFT122_2nd"/>
    <property type="match status" value="1"/>
</dbReference>
<dbReference type="PANTHER" id="PTHR12764">
    <property type="entry name" value="WD REPEAT DOMAIN-RELATED"/>
    <property type="match status" value="1"/>
</dbReference>
<accession>A0A6S7HAN3</accession>
<evidence type="ECO:0000256" key="4">
    <source>
        <dbReference type="ARBA" id="ARBA00022737"/>
    </source>
</evidence>
<keyword evidence="8" id="KW-0812">Transmembrane</keyword>
<feature type="transmembrane region" description="Helical" evidence="8">
    <location>
        <begin position="104"/>
        <end position="123"/>
    </location>
</feature>
<keyword evidence="4" id="KW-0677">Repeat</keyword>
<evidence type="ECO:0000259" key="9">
    <source>
        <dbReference type="Pfam" id="PF23377"/>
    </source>
</evidence>
<dbReference type="SMART" id="SM00320">
    <property type="entry name" value="WD40"/>
    <property type="match status" value="7"/>
</dbReference>
<dbReference type="GO" id="GO:0030991">
    <property type="term" value="C:intraciliary transport particle A"/>
    <property type="evidence" value="ECO:0007669"/>
    <property type="project" value="TreeGrafter"/>
</dbReference>
<feature type="transmembrane region" description="Helical" evidence="8">
    <location>
        <begin position="128"/>
        <end position="146"/>
    </location>
</feature>
<evidence type="ECO:0000256" key="8">
    <source>
        <dbReference type="SAM" id="Phobius"/>
    </source>
</evidence>
<dbReference type="SUPFAM" id="SSF50978">
    <property type="entry name" value="WD40 repeat-like"/>
    <property type="match status" value="1"/>
</dbReference>
<dbReference type="Pfam" id="PF23381">
    <property type="entry name" value="Beta-prop_IFT122_1st"/>
    <property type="match status" value="2"/>
</dbReference>
<dbReference type="GO" id="GO:0097730">
    <property type="term" value="C:non-motile cilium"/>
    <property type="evidence" value="ECO:0007669"/>
    <property type="project" value="TreeGrafter"/>
</dbReference>
<dbReference type="InterPro" id="IPR039857">
    <property type="entry name" value="Ift122/121"/>
</dbReference>
<feature type="transmembrane region" description="Helical" evidence="8">
    <location>
        <begin position="152"/>
        <end position="173"/>
    </location>
</feature>
<keyword evidence="6" id="KW-0966">Cell projection</keyword>
<dbReference type="PANTHER" id="PTHR12764:SF4">
    <property type="entry name" value="INTRAFLAGELLAR TRANSPORT PROTEIN 122 HOMOLOG"/>
    <property type="match status" value="1"/>
</dbReference>
<feature type="domain" description="IFT122 second beta-propeller" evidence="9">
    <location>
        <begin position="638"/>
        <end position="732"/>
    </location>
</feature>
<name>A0A6S7HAN3_PARCT</name>
<feature type="non-terminal residue" evidence="11">
    <location>
        <position position="732"/>
    </location>
</feature>
<evidence type="ECO:0000256" key="7">
    <source>
        <dbReference type="SAM" id="MobiDB-lite"/>
    </source>
</evidence>
<feature type="domain" description="IFT122 first beta-propeller" evidence="10">
    <location>
        <begin position="378"/>
        <end position="529"/>
    </location>
</feature>
<evidence type="ECO:0000256" key="6">
    <source>
        <dbReference type="ARBA" id="ARBA00023273"/>
    </source>
</evidence>
<organism evidence="11 12">
    <name type="scientific">Paramuricea clavata</name>
    <name type="common">Red gorgonian</name>
    <name type="synonym">Violescent sea-whip</name>
    <dbReference type="NCBI Taxonomy" id="317549"/>
    <lineage>
        <taxon>Eukaryota</taxon>
        <taxon>Metazoa</taxon>
        <taxon>Cnidaria</taxon>
        <taxon>Anthozoa</taxon>
        <taxon>Octocorallia</taxon>
        <taxon>Malacalcyonacea</taxon>
        <taxon>Plexauridae</taxon>
        <taxon>Paramuricea</taxon>
    </lineage>
</organism>
<dbReference type="Proteomes" id="UP001152795">
    <property type="component" value="Unassembled WGS sequence"/>
</dbReference>
<dbReference type="InterPro" id="IPR056153">
    <property type="entry name" value="Beta-prop_IFT122_1st"/>
</dbReference>
<dbReference type="InterPro" id="IPR056152">
    <property type="entry name" value="Beta-prop_IFT122_2nd"/>
</dbReference>
<dbReference type="OrthoDB" id="10255582at2759"/>
<dbReference type="PROSITE" id="PS50294">
    <property type="entry name" value="WD_REPEATS_REGION"/>
    <property type="match status" value="1"/>
</dbReference>
<keyword evidence="5" id="KW-0969">Cilium</keyword>
<keyword evidence="12" id="KW-1185">Reference proteome</keyword>
<dbReference type="Gene3D" id="2.130.10.10">
    <property type="entry name" value="YVTN repeat-like/Quinoprotein amine dehydrogenase"/>
    <property type="match status" value="2"/>
</dbReference>
<evidence type="ECO:0000313" key="11">
    <source>
        <dbReference type="EMBL" id="CAB3993157.1"/>
    </source>
</evidence>
<evidence type="ECO:0000259" key="10">
    <source>
        <dbReference type="Pfam" id="PF23381"/>
    </source>
</evidence>
<dbReference type="InterPro" id="IPR001680">
    <property type="entry name" value="WD40_rpt"/>
</dbReference>
<dbReference type="InterPro" id="IPR015943">
    <property type="entry name" value="WD40/YVTN_repeat-like_dom_sf"/>
</dbReference>
<comment type="caution">
    <text evidence="11">The sequence shown here is derived from an EMBL/GenBank/DDBJ whole genome shotgun (WGS) entry which is preliminary data.</text>
</comment>
<dbReference type="PROSITE" id="PS50082">
    <property type="entry name" value="WD_REPEATS_2"/>
    <property type="match status" value="1"/>
</dbReference>
<evidence type="ECO:0000256" key="3">
    <source>
        <dbReference type="ARBA" id="ARBA00022574"/>
    </source>
</evidence>
<evidence type="ECO:0000256" key="2">
    <source>
        <dbReference type="ARBA" id="ARBA00019442"/>
    </source>
</evidence>
<dbReference type="InterPro" id="IPR036322">
    <property type="entry name" value="WD40_repeat_dom_sf"/>
</dbReference>
<evidence type="ECO:0000256" key="5">
    <source>
        <dbReference type="ARBA" id="ARBA00023069"/>
    </source>
</evidence>
<feature type="region of interest" description="Disordered" evidence="7">
    <location>
        <begin position="202"/>
        <end position="223"/>
    </location>
</feature>
<feature type="transmembrane region" description="Helical" evidence="8">
    <location>
        <begin position="27"/>
        <end position="50"/>
    </location>
</feature>
<dbReference type="EMBL" id="CACRXK020002198">
    <property type="protein sequence ID" value="CAB3993157.1"/>
    <property type="molecule type" value="Genomic_DNA"/>
</dbReference>
<reference evidence="11" key="1">
    <citation type="submission" date="2020-04" db="EMBL/GenBank/DDBJ databases">
        <authorList>
            <person name="Alioto T."/>
            <person name="Alioto T."/>
            <person name="Gomez Garrido J."/>
        </authorList>
    </citation>
    <scope>NUCLEOTIDE SEQUENCE</scope>
    <source>
        <strain evidence="11">A484AB</strain>
    </source>
</reference>
<gene>
    <name evidence="11" type="ORF">PACLA_8A027807</name>
</gene>